<organism evidence="2 3">
    <name type="scientific">Sinorhizobium sojae CCBAU 05684</name>
    <dbReference type="NCBI Taxonomy" id="716928"/>
    <lineage>
        <taxon>Bacteria</taxon>
        <taxon>Pseudomonadati</taxon>
        <taxon>Pseudomonadota</taxon>
        <taxon>Alphaproteobacteria</taxon>
        <taxon>Hyphomicrobiales</taxon>
        <taxon>Rhizobiaceae</taxon>
        <taxon>Sinorhizobium/Ensifer group</taxon>
        <taxon>Sinorhizobium</taxon>
    </lineage>
</organism>
<evidence type="ECO:0000256" key="1">
    <source>
        <dbReference type="SAM" id="MobiDB-lite"/>
    </source>
</evidence>
<keyword evidence="3" id="KW-1185">Reference proteome</keyword>
<reference evidence="2 3" key="1">
    <citation type="submission" date="2017-08" db="EMBL/GenBank/DDBJ databases">
        <title>Multipartite genome sequences of Sinorhizobium species nodulating soybeans.</title>
        <authorList>
            <person name="Tian C.F."/>
        </authorList>
    </citation>
    <scope>NUCLEOTIDE SEQUENCE [LARGE SCALE GENOMIC DNA]</scope>
    <source>
        <strain evidence="2 3">CCBAU 05684</strain>
    </source>
</reference>
<dbReference type="AlphaFoldDB" id="A0A249P829"/>
<feature type="region of interest" description="Disordered" evidence="1">
    <location>
        <begin position="1"/>
        <end position="25"/>
    </location>
</feature>
<dbReference type="Proteomes" id="UP000217211">
    <property type="component" value="Chromosome"/>
</dbReference>
<protein>
    <submittedName>
        <fullName evidence="2">Uncharacterized protein</fullName>
    </submittedName>
</protein>
<evidence type="ECO:0000313" key="3">
    <source>
        <dbReference type="Proteomes" id="UP000217211"/>
    </source>
</evidence>
<evidence type="ECO:0000313" key="2">
    <source>
        <dbReference type="EMBL" id="ASY62026.1"/>
    </source>
</evidence>
<accession>A0A249P829</accession>
<dbReference type="KEGG" id="esj:SJ05684_c05620"/>
<dbReference type="EMBL" id="CP023067">
    <property type="protein sequence ID" value="ASY62026.1"/>
    <property type="molecule type" value="Genomic_DNA"/>
</dbReference>
<proteinExistence type="predicted"/>
<name>A0A249P829_9HYPH</name>
<gene>
    <name evidence="2" type="ORF">SJ05684_c05620</name>
</gene>
<sequence length="39" mass="4319">MPGFLPRRSPRFDRDDAAMRGGLRISCPSPPSMSLLLCN</sequence>